<dbReference type="OrthoDB" id="4295522at2"/>
<organism evidence="2 3">
    <name type="scientific">Alteribacter lacisalsi</name>
    <dbReference type="NCBI Taxonomy" id="2045244"/>
    <lineage>
        <taxon>Bacteria</taxon>
        <taxon>Bacillati</taxon>
        <taxon>Bacillota</taxon>
        <taxon>Bacilli</taxon>
        <taxon>Bacillales</taxon>
        <taxon>Bacillaceae</taxon>
        <taxon>Alteribacter</taxon>
    </lineage>
</organism>
<dbReference type="EMBL" id="PDOF01000001">
    <property type="protein sequence ID" value="PYZ97644.1"/>
    <property type="molecule type" value="Genomic_DNA"/>
</dbReference>
<accession>A0A2W0H714</accession>
<sequence length="154" mass="18089">MEKQNLFGQLKFWRNFVMETLQDTSEESAYVIPDHFTNNLIWNAGHLLVTYDEYLFTIDGEKQMDEQYYKWFATGTSPAGWGENQPVKEDIMQKLEGQTSMIEDRFAGRLSEELPRPMPLEKTIEELLVFLISHETYHLGVMKSIQKHVKSEVH</sequence>
<evidence type="ECO:0000313" key="2">
    <source>
        <dbReference type="EMBL" id="PYZ97644.1"/>
    </source>
</evidence>
<dbReference type="Pfam" id="PF12867">
    <property type="entry name" value="DinB_2"/>
    <property type="match status" value="1"/>
</dbReference>
<name>A0A2W0H714_9BACI</name>
<feature type="domain" description="DinB-like" evidence="1">
    <location>
        <begin position="17"/>
        <end position="142"/>
    </location>
</feature>
<dbReference type="SUPFAM" id="SSF109854">
    <property type="entry name" value="DinB/YfiT-like putative metalloenzymes"/>
    <property type="match status" value="1"/>
</dbReference>
<comment type="caution">
    <text evidence="2">The sequence shown here is derived from an EMBL/GenBank/DDBJ whole genome shotgun (WGS) entry which is preliminary data.</text>
</comment>
<dbReference type="Proteomes" id="UP000248066">
    <property type="component" value="Unassembled WGS sequence"/>
</dbReference>
<protein>
    <recommendedName>
        <fullName evidence="1">DinB-like domain-containing protein</fullName>
    </recommendedName>
</protein>
<reference evidence="2 3" key="1">
    <citation type="submission" date="2017-10" db="EMBL/GenBank/DDBJ databases">
        <title>Bacillus sp. nov., a halophilic bacterium isolated from a Yangshapao Lake.</title>
        <authorList>
            <person name="Wang H."/>
        </authorList>
    </citation>
    <scope>NUCLEOTIDE SEQUENCE [LARGE SCALE GENOMIC DNA]</scope>
    <source>
        <strain evidence="2 3">YSP-3</strain>
    </source>
</reference>
<dbReference type="Gene3D" id="1.20.120.450">
    <property type="entry name" value="dinb family like domain"/>
    <property type="match status" value="1"/>
</dbReference>
<dbReference type="AlphaFoldDB" id="A0A2W0H714"/>
<dbReference type="InterPro" id="IPR024775">
    <property type="entry name" value="DinB-like"/>
</dbReference>
<evidence type="ECO:0000313" key="3">
    <source>
        <dbReference type="Proteomes" id="UP000248066"/>
    </source>
</evidence>
<gene>
    <name evidence="2" type="ORF">CR205_03350</name>
</gene>
<proteinExistence type="predicted"/>
<keyword evidence="3" id="KW-1185">Reference proteome</keyword>
<dbReference type="RefSeq" id="WP_110516926.1">
    <property type="nucleotide sequence ID" value="NZ_PDOF01000001.1"/>
</dbReference>
<dbReference type="InterPro" id="IPR034660">
    <property type="entry name" value="DinB/YfiT-like"/>
</dbReference>
<evidence type="ECO:0000259" key="1">
    <source>
        <dbReference type="Pfam" id="PF12867"/>
    </source>
</evidence>